<protein>
    <submittedName>
        <fullName evidence="1">Uncharacterized protein</fullName>
    </submittedName>
</protein>
<dbReference type="Proteomes" id="UP000614741">
    <property type="component" value="Unassembled WGS sequence"/>
</dbReference>
<organism evidence="1 2">
    <name type="scientific">Cellulomonas phragmiteti</name>
    <dbReference type="NCBI Taxonomy" id="478780"/>
    <lineage>
        <taxon>Bacteria</taxon>
        <taxon>Bacillati</taxon>
        <taxon>Actinomycetota</taxon>
        <taxon>Actinomycetes</taxon>
        <taxon>Micrococcales</taxon>
        <taxon>Cellulomonadaceae</taxon>
        <taxon>Cellulomonas</taxon>
    </lineage>
</organism>
<sequence>MTVLALSPASQVPEGTVVAAPDVESVVERLLELGDTEHVLVVAADRAGHEAARAARLVLGESRLGVLRHEAPPTAWFVAVAALRMLPPVALGLAPALLEAVARDSRTAALLSSVTGLERPRPSMGLDLASRMPGSVFRVDWSAQTVARGDALDLPAGLAAITAASERPVRELDDTAWGPTRIELSVDGTFWGAKRWFEATVLLRPLEETVDGLLRHDVVAAAERCVSCARHVAGDLCVFCQIPVPSGAVPAHSGGHV</sequence>
<accession>A0ABQ4DJ94</accession>
<comment type="caution">
    <text evidence="1">The sequence shown here is derived from an EMBL/GenBank/DDBJ whole genome shotgun (WGS) entry which is preliminary data.</text>
</comment>
<gene>
    <name evidence="1" type="ORF">Cph01nite_08290</name>
</gene>
<reference evidence="1 2" key="1">
    <citation type="submission" date="2021-01" db="EMBL/GenBank/DDBJ databases">
        <title>Whole genome shotgun sequence of Cellulomonas phragmiteti NBRC 110785.</title>
        <authorList>
            <person name="Komaki H."/>
            <person name="Tamura T."/>
        </authorList>
    </citation>
    <scope>NUCLEOTIDE SEQUENCE [LARGE SCALE GENOMIC DNA]</scope>
    <source>
        <strain evidence="1 2">NBRC 110785</strain>
    </source>
</reference>
<keyword evidence="2" id="KW-1185">Reference proteome</keyword>
<dbReference type="EMBL" id="BONP01000003">
    <property type="protein sequence ID" value="GIG39067.1"/>
    <property type="molecule type" value="Genomic_DNA"/>
</dbReference>
<evidence type="ECO:0000313" key="1">
    <source>
        <dbReference type="EMBL" id="GIG39067.1"/>
    </source>
</evidence>
<name>A0ABQ4DJ94_9CELL</name>
<proteinExistence type="predicted"/>
<dbReference type="RefSeq" id="WP_203671381.1">
    <property type="nucleotide sequence ID" value="NZ_BONP01000003.1"/>
</dbReference>
<evidence type="ECO:0000313" key="2">
    <source>
        <dbReference type="Proteomes" id="UP000614741"/>
    </source>
</evidence>